<organism evidence="1">
    <name type="scientific">Anguilla anguilla</name>
    <name type="common">European freshwater eel</name>
    <name type="synonym">Muraena anguilla</name>
    <dbReference type="NCBI Taxonomy" id="7936"/>
    <lineage>
        <taxon>Eukaryota</taxon>
        <taxon>Metazoa</taxon>
        <taxon>Chordata</taxon>
        <taxon>Craniata</taxon>
        <taxon>Vertebrata</taxon>
        <taxon>Euteleostomi</taxon>
        <taxon>Actinopterygii</taxon>
        <taxon>Neopterygii</taxon>
        <taxon>Teleostei</taxon>
        <taxon>Anguilliformes</taxon>
        <taxon>Anguillidae</taxon>
        <taxon>Anguilla</taxon>
    </lineage>
</organism>
<proteinExistence type="predicted"/>
<evidence type="ECO:0000313" key="1">
    <source>
        <dbReference type="EMBL" id="JAH33992.1"/>
    </source>
</evidence>
<protein>
    <submittedName>
        <fullName evidence="1">Uncharacterized protein</fullName>
    </submittedName>
</protein>
<dbReference type="AlphaFoldDB" id="A0A0E9RYM0"/>
<name>A0A0E9RYM0_ANGAN</name>
<reference evidence="1" key="2">
    <citation type="journal article" date="2015" name="Fish Shellfish Immunol.">
        <title>Early steps in the European eel (Anguilla anguilla)-Vibrio vulnificus interaction in the gills: Role of the RtxA13 toxin.</title>
        <authorList>
            <person name="Callol A."/>
            <person name="Pajuelo D."/>
            <person name="Ebbesson L."/>
            <person name="Teles M."/>
            <person name="MacKenzie S."/>
            <person name="Amaro C."/>
        </authorList>
    </citation>
    <scope>NUCLEOTIDE SEQUENCE</scope>
</reference>
<reference evidence="1" key="1">
    <citation type="submission" date="2014-11" db="EMBL/GenBank/DDBJ databases">
        <authorList>
            <person name="Amaro Gonzalez C."/>
        </authorList>
    </citation>
    <scope>NUCLEOTIDE SEQUENCE</scope>
</reference>
<dbReference type="EMBL" id="GBXM01074585">
    <property type="protein sequence ID" value="JAH33992.1"/>
    <property type="molecule type" value="Transcribed_RNA"/>
</dbReference>
<sequence length="45" mass="4972">MQIGLPSVSSCINALGLSPADEWQSLHCLHSVSWSSMSTSRYYIQ</sequence>
<accession>A0A0E9RYM0</accession>